<dbReference type="PATRIC" id="fig|1158602.3.peg.2616"/>
<evidence type="ECO:0000313" key="4">
    <source>
        <dbReference type="Proteomes" id="UP000014158"/>
    </source>
</evidence>
<reference evidence="1 3" key="1">
    <citation type="submission" date="2013-02" db="EMBL/GenBank/DDBJ databases">
        <title>The Genome Sequence of Enterococcus raffinosus ATCC_49464.</title>
        <authorList>
            <consortium name="The Broad Institute Genome Sequencing Platform"/>
            <consortium name="The Broad Institute Genome Sequencing Center for Infectious Disease"/>
            <person name="Earl A.M."/>
            <person name="Gilmore M.S."/>
            <person name="Lebreton F."/>
            <person name="Walker B."/>
            <person name="Young S.K."/>
            <person name="Zeng Q."/>
            <person name="Gargeya S."/>
            <person name="Fitzgerald M."/>
            <person name="Haas B."/>
            <person name="Abouelleil A."/>
            <person name="Alvarado L."/>
            <person name="Arachchi H.M."/>
            <person name="Berlin A.M."/>
            <person name="Chapman S.B."/>
            <person name="Dewar J."/>
            <person name="Goldberg J."/>
            <person name="Griggs A."/>
            <person name="Gujja S."/>
            <person name="Hansen M."/>
            <person name="Howarth C."/>
            <person name="Imamovic A."/>
            <person name="Larimer J."/>
            <person name="McCowan C."/>
            <person name="Murphy C."/>
            <person name="Neiman D."/>
            <person name="Pearson M."/>
            <person name="Priest M."/>
            <person name="Roberts A."/>
            <person name="Saif S."/>
            <person name="Shea T."/>
            <person name="Sisk P."/>
            <person name="Sykes S."/>
            <person name="Wortman J."/>
            <person name="Nusbaum C."/>
            <person name="Birren B."/>
        </authorList>
    </citation>
    <scope>NUCLEOTIDE SEQUENCE [LARGE SCALE GENOMIC DNA]</scope>
    <source>
        <strain evidence="1 3">ATCC 49464</strain>
    </source>
</reference>
<proteinExistence type="predicted"/>
<evidence type="ECO:0000313" key="3">
    <source>
        <dbReference type="Proteomes" id="UP000013877"/>
    </source>
</evidence>
<comment type="caution">
    <text evidence="1">The sequence shown here is derived from an EMBL/GenBank/DDBJ whole genome shotgun (WGS) entry which is preliminary data.</text>
</comment>
<dbReference type="Proteomes" id="UP000013877">
    <property type="component" value="Unassembled WGS sequence"/>
</dbReference>
<name>R2P1D3_9ENTE</name>
<dbReference type="RefSeq" id="WP_010745824.1">
    <property type="nucleotide sequence ID" value="NZ_ASWF01000003.1"/>
</dbReference>
<reference evidence="2 4" key="2">
    <citation type="submission" date="2013-03" db="EMBL/GenBank/DDBJ databases">
        <title>The Genome Sequence of Enterococcus raffinosus ATCC_49464 (PacBio/Illumina hybrid assembly).</title>
        <authorList>
            <consortium name="The Broad Institute Genomics Platform"/>
            <consortium name="The Broad Institute Genome Sequencing Center for Infectious Disease"/>
            <person name="Earl A."/>
            <person name="Russ C."/>
            <person name="Gilmore M."/>
            <person name="Surin D."/>
            <person name="Walker B."/>
            <person name="Young S."/>
            <person name="Zeng Q."/>
            <person name="Gargeya S."/>
            <person name="Fitzgerald M."/>
            <person name="Haas B."/>
            <person name="Abouelleil A."/>
            <person name="Allen A.W."/>
            <person name="Alvarado L."/>
            <person name="Arachchi H.M."/>
            <person name="Berlin A.M."/>
            <person name="Chapman S.B."/>
            <person name="Gainer-Dewar J."/>
            <person name="Goldberg J."/>
            <person name="Griggs A."/>
            <person name="Gujja S."/>
            <person name="Hansen M."/>
            <person name="Howarth C."/>
            <person name="Imamovic A."/>
            <person name="Ireland A."/>
            <person name="Larimer J."/>
            <person name="McCowan C."/>
            <person name="Murphy C."/>
            <person name="Pearson M."/>
            <person name="Poon T.W."/>
            <person name="Priest M."/>
            <person name="Roberts A."/>
            <person name="Saif S."/>
            <person name="Shea T."/>
            <person name="Sisk P."/>
            <person name="Sykes S."/>
            <person name="Wortman J."/>
            <person name="Nusbaum C."/>
            <person name="Birren B."/>
        </authorList>
    </citation>
    <scope>NUCLEOTIDE SEQUENCE [LARGE SCALE GENOMIC DNA]</scope>
    <source>
        <strain evidence="2 4">ATCC 49464</strain>
    </source>
</reference>
<dbReference type="HOGENOM" id="CLU_2093075_0_0_9"/>
<dbReference type="EMBL" id="AJAL01000014">
    <property type="protein sequence ID" value="EOH77043.1"/>
    <property type="molecule type" value="Genomic_DNA"/>
</dbReference>
<keyword evidence="4" id="KW-1185">Reference proteome</keyword>
<dbReference type="OrthoDB" id="9985853at2"/>
<sequence length="116" mass="13214">MKNGSKTMRSYITPSLREADKKTLGKIGVASFGSLLPYLQQEKPEIIEDFLLWTDTAENAEVDRQIYKYIVNYVEAFDRNDEGRVKTSSGLSITLQKPAKRVMPSEILKKVESIKQ</sequence>
<evidence type="ECO:0000313" key="1">
    <source>
        <dbReference type="EMBL" id="EOH77043.1"/>
    </source>
</evidence>
<dbReference type="EMBL" id="ASWF01000003">
    <property type="protein sequence ID" value="EOT75736.1"/>
    <property type="molecule type" value="Genomic_DNA"/>
</dbReference>
<accession>R2P1D3</accession>
<dbReference type="AlphaFoldDB" id="R2P1D3"/>
<protein>
    <submittedName>
        <fullName evidence="1">Uncharacterized protein</fullName>
    </submittedName>
</protein>
<organism evidence="1 3">
    <name type="scientific">Enterococcus raffinosus ATCC 49464</name>
    <dbReference type="NCBI Taxonomy" id="1158602"/>
    <lineage>
        <taxon>Bacteria</taxon>
        <taxon>Bacillati</taxon>
        <taxon>Bacillota</taxon>
        <taxon>Bacilli</taxon>
        <taxon>Lactobacillales</taxon>
        <taxon>Enterococcaceae</taxon>
        <taxon>Enterococcus</taxon>
    </lineage>
</organism>
<dbReference type="Proteomes" id="UP000014158">
    <property type="component" value="Unassembled WGS sequence"/>
</dbReference>
<evidence type="ECO:0000313" key="2">
    <source>
        <dbReference type="EMBL" id="EOT75736.1"/>
    </source>
</evidence>
<gene>
    <name evidence="2" type="ORF">I590_02560</name>
    <name evidence="1" type="ORF">UAK_02616</name>
</gene>